<keyword evidence="5" id="KW-0762">Sugar transport</keyword>
<evidence type="ECO:0000313" key="15">
    <source>
        <dbReference type="EMBL" id="SFO63957.1"/>
    </source>
</evidence>
<dbReference type="InterPro" id="IPR001996">
    <property type="entry name" value="PTS_IIB_1"/>
</dbReference>
<dbReference type="SUPFAM" id="SSF51261">
    <property type="entry name" value="Duplicated hybrid motif"/>
    <property type="match status" value="1"/>
</dbReference>
<dbReference type="Pfam" id="PF00358">
    <property type="entry name" value="PTS_EIIA_1"/>
    <property type="match status" value="1"/>
</dbReference>
<dbReference type="Pfam" id="PF00367">
    <property type="entry name" value="PTS_EIIB"/>
    <property type="match status" value="1"/>
</dbReference>
<evidence type="ECO:0000256" key="9">
    <source>
        <dbReference type="ARBA" id="ARBA00022777"/>
    </source>
</evidence>
<keyword evidence="6" id="KW-0808">Transferase</keyword>
<dbReference type="AlphaFoldDB" id="A0A1I5ITY3"/>
<keyword evidence="9" id="KW-0418">Kinase</keyword>
<keyword evidence="3" id="KW-0813">Transport</keyword>
<keyword evidence="7" id="KW-0598">Phosphotransferase system</keyword>
<dbReference type="GO" id="GO:0005886">
    <property type="term" value="C:plasma membrane"/>
    <property type="evidence" value="ECO:0007669"/>
    <property type="project" value="UniProtKB-SubCell"/>
</dbReference>
<dbReference type="STRING" id="1527.SAMN04489757_1535"/>
<evidence type="ECO:0000256" key="5">
    <source>
        <dbReference type="ARBA" id="ARBA00022597"/>
    </source>
</evidence>
<evidence type="ECO:0000256" key="7">
    <source>
        <dbReference type="ARBA" id="ARBA00022683"/>
    </source>
</evidence>
<feature type="domain" description="PTS EIIB type-1" evidence="14">
    <location>
        <begin position="4"/>
        <end position="86"/>
    </location>
</feature>
<dbReference type="SUPFAM" id="SSF55604">
    <property type="entry name" value="Glucose permease domain IIB"/>
    <property type="match status" value="1"/>
</dbReference>
<evidence type="ECO:0000313" key="16">
    <source>
        <dbReference type="Proteomes" id="UP000198806"/>
    </source>
</evidence>
<evidence type="ECO:0000256" key="1">
    <source>
        <dbReference type="ARBA" id="ARBA00004496"/>
    </source>
</evidence>
<dbReference type="EMBL" id="FOWD01000053">
    <property type="protein sequence ID" value="SFO63957.1"/>
    <property type="molecule type" value="Genomic_DNA"/>
</dbReference>
<evidence type="ECO:0000259" key="13">
    <source>
        <dbReference type="PROSITE" id="PS51093"/>
    </source>
</evidence>
<dbReference type="PROSITE" id="PS01035">
    <property type="entry name" value="PTS_EIIB_TYPE_1_CYS"/>
    <property type="match status" value="1"/>
</dbReference>
<dbReference type="GO" id="GO:0005737">
    <property type="term" value="C:cytoplasm"/>
    <property type="evidence" value="ECO:0007669"/>
    <property type="project" value="UniProtKB-SubCell"/>
</dbReference>
<evidence type="ECO:0000256" key="4">
    <source>
        <dbReference type="ARBA" id="ARBA00022475"/>
    </source>
</evidence>
<gene>
    <name evidence="15" type="ORF">SAMN04489757_1535</name>
</gene>
<dbReference type="GO" id="GO:0008982">
    <property type="term" value="F:protein-N(PI)-phosphohistidine-sugar phosphotransferase activity"/>
    <property type="evidence" value="ECO:0007669"/>
    <property type="project" value="InterPro"/>
</dbReference>
<evidence type="ECO:0000256" key="6">
    <source>
        <dbReference type="ARBA" id="ARBA00022679"/>
    </source>
</evidence>
<dbReference type="Gene3D" id="2.70.70.10">
    <property type="entry name" value="Glucose Permease (Domain IIA)"/>
    <property type="match status" value="1"/>
</dbReference>
<keyword evidence="4" id="KW-1003">Cell membrane</keyword>
<keyword evidence="8" id="KW-0812">Transmembrane</keyword>
<dbReference type="RefSeq" id="WP_091688902.1">
    <property type="nucleotide sequence ID" value="NZ_BAABFM010000068.1"/>
</dbReference>
<organism evidence="15 16">
    <name type="scientific">Anaerocolumna aminovalerica</name>
    <dbReference type="NCBI Taxonomy" id="1527"/>
    <lineage>
        <taxon>Bacteria</taxon>
        <taxon>Bacillati</taxon>
        <taxon>Bacillota</taxon>
        <taxon>Clostridia</taxon>
        <taxon>Lachnospirales</taxon>
        <taxon>Lachnospiraceae</taxon>
        <taxon>Anaerocolumna</taxon>
    </lineage>
</organism>
<comment type="subcellular location">
    <subcellularLocation>
        <location evidence="2">Cell membrane</location>
        <topology evidence="2">Multi-pass membrane protein</topology>
    </subcellularLocation>
    <subcellularLocation>
        <location evidence="1">Cytoplasm</location>
    </subcellularLocation>
</comment>
<dbReference type="CDD" id="cd00212">
    <property type="entry name" value="PTS_IIB_glc"/>
    <property type="match status" value="1"/>
</dbReference>
<dbReference type="InterPro" id="IPR011055">
    <property type="entry name" value="Dup_hybrid_motif"/>
</dbReference>
<evidence type="ECO:0000259" key="14">
    <source>
        <dbReference type="PROSITE" id="PS51098"/>
    </source>
</evidence>
<dbReference type="InterPro" id="IPR001127">
    <property type="entry name" value="PTS_EIIA_1_perm"/>
</dbReference>
<dbReference type="PROSITE" id="PS51098">
    <property type="entry name" value="PTS_EIIB_TYPE_1"/>
    <property type="match status" value="1"/>
</dbReference>
<dbReference type="Gene3D" id="3.30.1360.60">
    <property type="entry name" value="Glucose permease domain IIB"/>
    <property type="match status" value="1"/>
</dbReference>
<proteinExistence type="predicted"/>
<accession>A0A1I5ITY3</accession>
<dbReference type="PROSITE" id="PS51093">
    <property type="entry name" value="PTS_EIIA_TYPE_1"/>
    <property type="match status" value="1"/>
</dbReference>
<dbReference type="PANTHER" id="PTHR45008">
    <property type="entry name" value="PTS SYSTEM GLUCOSE-SPECIFIC EIIA COMPONENT"/>
    <property type="match status" value="1"/>
</dbReference>
<feature type="domain" description="PTS EIIA type-1" evidence="13">
    <location>
        <begin position="149"/>
        <end position="253"/>
    </location>
</feature>
<dbReference type="GO" id="GO:0016301">
    <property type="term" value="F:kinase activity"/>
    <property type="evidence" value="ECO:0007669"/>
    <property type="project" value="UniProtKB-KW"/>
</dbReference>
<dbReference type="PROSITE" id="PS00371">
    <property type="entry name" value="PTS_EIIA_TYPE_1_HIS"/>
    <property type="match status" value="1"/>
</dbReference>
<evidence type="ECO:0000256" key="3">
    <source>
        <dbReference type="ARBA" id="ARBA00022448"/>
    </source>
</evidence>
<keyword evidence="11" id="KW-0472">Membrane</keyword>
<feature type="active site" description="Phosphocysteine intermediate; for EIIB activity" evidence="12">
    <location>
        <position position="26"/>
    </location>
</feature>
<protein>
    <submittedName>
        <fullName evidence="15">PTS system, glucose subfamily, IIA component</fullName>
    </submittedName>
</protein>
<name>A0A1I5ITY3_9FIRM</name>
<dbReference type="InterPro" id="IPR036878">
    <property type="entry name" value="Glu_permease_IIB"/>
</dbReference>
<dbReference type="PANTHER" id="PTHR45008:SF1">
    <property type="entry name" value="PTS SYSTEM GLUCOSE-SPECIFIC EIIA COMPONENT"/>
    <property type="match status" value="1"/>
</dbReference>
<dbReference type="OrthoDB" id="92465at2"/>
<evidence type="ECO:0000256" key="2">
    <source>
        <dbReference type="ARBA" id="ARBA00004651"/>
    </source>
</evidence>
<evidence type="ECO:0000256" key="12">
    <source>
        <dbReference type="PROSITE-ProRule" id="PRU00421"/>
    </source>
</evidence>
<dbReference type="GO" id="GO:0009401">
    <property type="term" value="P:phosphoenolpyruvate-dependent sugar phosphotransferase system"/>
    <property type="evidence" value="ECO:0007669"/>
    <property type="project" value="UniProtKB-KW"/>
</dbReference>
<keyword evidence="16" id="KW-1185">Reference proteome</keyword>
<evidence type="ECO:0000256" key="10">
    <source>
        <dbReference type="ARBA" id="ARBA00022989"/>
    </source>
</evidence>
<keyword evidence="10" id="KW-1133">Transmembrane helix</keyword>
<dbReference type="NCBIfam" id="TIGR00830">
    <property type="entry name" value="PTBA"/>
    <property type="match status" value="1"/>
</dbReference>
<evidence type="ECO:0000256" key="11">
    <source>
        <dbReference type="ARBA" id="ARBA00023136"/>
    </source>
</evidence>
<dbReference type="InterPro" id="IPR018113">
    <property type="entry name" value="PTrfase_EIIB_Cys"/>
</dbReference>
<dbReference type="FunFam" id="3.30.1360.60:FF:000001">
    <property type="entry name" value="PTS system glucose-specific IIBC component PtsG"/>
    <property type="match status" value="1"/>
</dbReference>
<dbReference type="Proteomes" id="UP000198806">
    <property type="component" value="Unassembled WGS sequence"/>
</dbReference>
<reference evidence="15 16" key="1">
    <citation type="submission" date="2016-10" db="EMBL/GenBank/DDBJ databases">
        <authorList>
            <person name="de Groot N.N."/>
        </authorList>
    </citation>
    <scope>NUCLEOTIDE SEQUENCE [LARGE SCALE GENOMIC DNA]</scope>
    <source>
        <strain evidence="15 16">DSM 1283</strain>
    </source>
</reference>
<evidence type="ECO:0000256" key="8">
    <source>
        <dbReference type="ARBA" id="ARBA00022692"/>
    </source>
</evidence>
<dbReference type="InterPro" id="IPR050890">
    <property type="entry name" value="PTS_EIIA_component"/>
</dbReference>
<dbReference type="FunFam" id="2.70.70.10:FF:000001">
    <property type="entry name" value="PTS system glucose-specific IIA component"/>
    <property type="match status" value="1"/>
</dbReference>
<sequence>MDYVAAAKAILSFIGGFENILSISHCSTRLRFRLIDESKVNDEQIKSITGVHGIVRRGSQYQVVIGPEVNNVYDLLKKNVINDNYYQERNNISESGNKSGREDNSVSESILEWNNIQEKESIQEEKSKISIRVDSPISGIVKPLGVVNDPAFASEVLGKGIAILPEDGKVYAPFDGTVISIFSTLHAICLLSDQGMEMLIHIGLNTVRLNGQYFTAYVKTSDKVKKGELMLEFDLYRIKEIGYDTVIPIIITNSDHYKEMNLFINQKISKGDKIMEIIYDNETDNL</sequence>